<dbReference type="EMBL" id="KZ613843">
    <property type="protein sequence ID" value="PMD57889.1"/>
    <property type="molecule type" value="Genomic_DNA"/>
</dbReference>
<protein>
    <recommendedName>
        <fullName evidence="3">Nucleoside 2-deoxyribosyltransferase</fullName>
    </recommendedName>
</protein>
<gene>
    <name evidence="1" type="ORF">K444DRAFT_533133</name>
</gene>
<sequence length="163" mass="17958">MAPKAYSKTGLTVFLSGSIDTPPTTWQKTMTASLSHLDVTLLNPHRPDWDSTWKEDPSFKPWAEQVKWELDGMEAADIMAVYFGPRTPAPITLMELGLWARSGKCVVGCSEHYPKKGNVWVVCERYGIECVGGVGELIEGVKRKLAGLPSKAERSECGLFQGV</sequence>
<dbReference type="Pfam" id="PF15891">
    <property type="entry name" value="Nuc_deoxyri_tr2"/>
    <property type="match status" value="1"/>
</dbReference>
<dbReference type="InterPro" id="IPR039470">
    <property type="entry name" value="Nuc_deoxyri_tr2"/>
</dbReference>
<dbReference type="RefSeq" id="XP_024734793.1">
    <property type="nucleotide sequence ID" value="XM_024875129.1"/>
</dbReference>
<dbReference type="InParanoid" id="A0A2J6T4F3"/>
<proteinExistence type="predicted"/>
<dbReference type="AlphaFoldDB" id="A0A2J6T4F3"/>
<evidence type="ECO:0000313" key="1">
    <source>
        <dbReference type="EMBL" id="PMD57889.1"/>
    </source>
</evidence>
<dbReference type="GeneID" id="36583209"/>
<dbReference type="OrthoDB" id="2893324at2759"/>
<keyword evidence="2" id="KW-1185">Reference proteome</keyword>
<reference evidence="1 2" key="1">
    <citation type="submission" date="2016-04" db="EMBL/GenBank/DDBJ databases">
        <title>A degradative enzymes factory behind the ericoid mycorrhizal symbiosis.</title>
        <authorList>
            <consortium name="DOE Joint Genome Institute"/>
            <person name="Martino E."/>
            <person name="Morin E."/>
            <person name="Grelet G."/>
            <person name="Kuo A."/>
            <person name="Kohler A."/>
            <person name="Daghino S."/>
            <person name="Barry K."/>
            <person name="Choi C."/>
            <person name="Cichocki N."/>
            <person name="Clum A."/>
            <person name="Copeland A."/>
            <person name="Hainaut M."/>
            <person name="Haridas S."/>
            <person name="Labutti K."/>
            <person name="Lindquist E."/>
            <person name="Lipzen A."/>
            <person name="Khouja H.-R."/>
            <person name="Murat C."/>
            <person name="Ohm R."/>
            <person name="Olson A."/>
            <person name="Spatafora J."/>
            <person name="Veneault-Fourrey C."/>
            <person name="Henrissat B."/>
            <person name="Grigoriev I."/>
            <person name="Martin F."/>
            <person name="Perotto S."/>
        </authorList>
    </citation>
    <scope>NUCLEOTIDE SEQUENCE [LARGE SCALE GENOMIC DNA]</scope>
    <source>
        <strain evidence="1 2">E</strain>
    </source>
</reference>
<name>A0A2J6T4F3_9HELO</name>
<dbReference type="Gene3D" id="3.40.50.450">
    <property type="match status" value="1"/>
</dbReference>
<evidence type="ECO:0008006" key="3">
    <source>
        <dbReference type="Google" id="ProtNLM"/>
    </source>
</evidence>
<dbReference type="Proteomes" id="UP000235371">
    <property type="component" value="Unassembled WGS sequence"/>
</dbReference>
<accession>A0A2J6T4F3</accession>
<evidence type="ECO:0000313" key="2">
    <source>
        <dbReference type="Proteomes" id="UP000235371"/>
    </source>
</evidence>
<organism evidence="1 2">
    <name type="scientific">Hyaloscypha bicolor E</name>
    <dbReference type="NCBI Taxonomy" id="1095630"/>
    <lineage>
        <taxon>Eukaryota</taxon>
        <taxon>Fungi</taxon>
        <taxon>Dikarya</taxon>
        <taxon>Ascomycota</taxon>
        <taxon>Pezizomycotina</taxon>
        <taxon>Leotiomycetes</taxon>
        <taxon>Helotiales</taxon>
        <taxon>Hyaloscyphaceae</taxon>
        <taxon>Hyaloscypha</taxon>
        <taxon>Hyaloscypha bicolor</taxon>
    </lineage>
</organism>